<feature type="domain" description="N-acetyltransferase" evidence="1">
    <location>
        <begin position="10"/>
        <end position="176"/>
    </location>
</feature>
<dbReference type="PANTHER" id="PTHR43441">
    <property type="entry name" value="RIBOSOMAL-PROTEIN-SERINE ACETYLTRANSFERASE"/>
    <property type="match status" value="1"/>
</dbReference>
<organism evidence="2 3">
    <name type="scientific">Pontibacillus chungwhensis BH030062</name>
    <dbReference type="NCBI Taxonomy" id="1385513"/>
    <lineage>
        <taxon>Bacteria</taxon>
        <taxon>Bacillati</taxon>
        <taxon>Bacillota</taxon>
        <taxon>Bacilli</taxon>
        <taxon>Bacillales</taxon>
        <taxon>Bacillaceae</taxon>
        <taxon>Pontibacillus</taxon>
    </lineage>
</organism>
<dbReference type="InterPro" id="IPR051908">
    <property type="entry name" value="Ribosomal_N-acetyltransferase"/>
</dbReference>
<dbReference type="InterPro" id="IPR000182">
    <property type="entry name" value="GNAT_dom"/>
</dbReference>
<evidence type="ECO:0000313" key="3">
    <source>
        <dbReference type="Proteomes" id="UP000030153"/>
    </source>
</evidence>
<dbReference type="EMBL" id="AVBG01000008">
    <property type="protein sequence ID" value="KGP90997.1"/>
    <property type="molecule type" value="Genomic_DNA"/>
</dbReference>
<dbReference type="InterPro" id="IPR016181">
    <property type="entry name" value="Acyl_CoA_acyltransferase"/>
</dbReference>
<protein>
    <submittedName>
        <fullName evidence="2">Alanine acetyltransferase</fullName>
    </submittedName>
</protein>
<accession>A0A0A2URT9</accession>
<dbReference type="GO" id="GO:1990189">
    <property type="term" value="F:protein N-terminal-serine acetyltransferase activity"/>
    <property type="evidence" value="ECO:0007669"/>
    <property type="project" value="TreeGrafter"/>
</dbReference>
<name>A0A0A2URT9_9BACI</name>
<proteinExistence type="predicted"/>
<dbReference type="GO" id="GO:0008999">
    <property type="term" value="F:protein-N-terminal-alanine acetyltransferase activity"/>
    <property type="evidence" value="ECO:0007669"/>
    <property type="project" value="TreeGrafter"/>
</dbReference>
<dbReference type="SUPFAM" id="SSF55729">
    <property type="entry name" value="Acyl-CoA N-acyltransferases (Nat)"/>
    <property type="match status" value="1"/>
</dbReference>
<sequence length="182" mass="21732">MFIYQINKELHLKLLDTTDVDRLFQLVHSNRIHLRKWLPWIDETERPADTKRFIEGTMKKFADNKGFETGIYYKGELAGVIGVHQLDHQNKHTSIGYWLGEKFQGKGIITKAVSTYLHYLFETREFNRVEIRCAKRNKKSQAIPERLGFTKEGTIRQCEWLYDRYVDHVVYSLLKEEYELMK</sequence>
<dbReference type="OrthoDB" id="9799321at2"/>
<keyword evidence="3" id="KW-1185">Reference proteome</keyword>
<dbReference type="Pfam" id="PF13302">
    <property type="entry name" value="Acetyltransf_3"/>
    <property type="match status" value="1"/>
</dbReference>
<reference evidence="2 3" key="1">
    <citation type="submission" date="2013-08" db="EMBL/GenBank/DDBJ databases">
        <title>Genome of Pontibacillus chungwhensis.</title>
        <authorList>
            <person name="Wang Q."/>
            <person name="Wang G."/>
        </authorList>
    </citation>
    <scope>NUCLEOTIDE SEQUENCE [LARGE SCALE GENOMIC DNA]</scope>
    <source>
        <strain evidence="2 3">BH030062</strain>
    </source>
</reference>
<dbReference type="PROSITE" id="PS51186">
    <property type="entry name" value="GNAT"/>
    <property type="match status" value="1"/>
</dbReference>
<dbReference type="GO" id="GO:0005737">
    <property type="term" value="C:cytoplasm"/>
    <property type="evidence" value="ECO:0007669"/>
    <property type="project" value="TreeGrafter"/>
</dbReference>
<evidence type="ECO:0000313" key="2">
    <source>
        <dbReference type="EMBL" id="KGP90997.1"/>
    </source>
</evidence>
<dbReference type="PANTHER" id="PTHR43441:SF12">
    <property type="entry name" value="RIBOSOMAL N-ACETYLTRANSFERASE YDAF-RELATED"/>
    <property type="match status" value="1"/>
</dbReference>
<dbReference type="STRING" id="1385513.N780_17105"/>
<dbReference type="Gene3D" id="3.40.630.30">
    <property type="match status" value="1"/>
</dbReference>
<gene>
    <name evidence="2" type="ORF">N780_17105</name>
</gene>
<evidence type="ECO:0000259" key="1">
    <source>
        <dbReference type="PROSITE" id="PS51186"/>
    </source>
</evidence>
<keyword evidence="2" id="KW-0808">Transferase</keyword>
<dbReference type="eggNOG" id="COG1670">
    <property type="taxonomic scope" value="Bacteria"/>
</dbReference>
<dbReference type="AlphaFoldDB" id="A0A0A2URT9"/>
<comment type="caution">
    <text evidence="2">The sequence shown here is derived from an EMBL/GenBank/DDBJ whole genome shotgun (WGS) entry which is preliminary data.</text>
</comment>
<dbReference type="Proteomes" id="UP000030153">
    <property type="component" value="Unassembled WGS sequence"/>
</dbReference>
<dbReference type="RefSeq" id="WP_036783947.1">
    <property type="nucleotide sequence ID" value="NZ_AVBG01000008.1"/>
</dbReference>